<keyword evidence="2" id="KW-0808">Transferase</keyword>
<dbReference type="InterPro" id="IPR008271">
    <property type="entry name" value="Ser/Thr_kinase_AS"/>
</dbReference>
<evidence type="ECO:0000256" key="8">
    <source>
        <dbReference type="SAM" id="MobiDB-lite"/>
    </source>
</evidence>
<dbReference type="RefSeq" id="XP_068364116.1">
    <property type="nucleotide sequence ID" value="XM_068500868.1"/>
</dbReference>
<evidence type="ECO:0000256" key="7">
    <source>
        <dbReference type="RuleBase" id="RU000304"/>
    </source>
</evidence>
<dbReference type="GO" id="GO:0035556">
    <property type="term" value="P:intracellular signal transduction"/>
    <property type="evidence" value="ECO:0007669"/>
    <property type="project" value="TreeGrafter"/>
</dbReference>
<evidence type="ECO:0000256" key="3">
    <source>
        <dbReference type="ARBA" id="ARBA00022741"/>
    </source>
</evidence>
<organism evidence="10 11">
    <name type="scientific">Tritrichomonas foetus</name>
    <dbReference type="NCBI Taxonomy" id="1144522"/>
    <lineage>
        <taxon>Eukaryota</taxon>
        <taxon>Metamonada</taxon>
        <taxon>Parabasalia</taxon>
        <taxon>Tritrichomonadida</taxon>
        <taxon>Tritrichomonadidae</taxon>
        <taxon>Tritrichomonas</taxon>
    </lineage>
</organism>
<dbReference type="InterPro" id="IPR011009">
    <property type="entry name" value="Kinase-like_dom_sf"/>
</dbReference>
<keyword evidence="5 6" id="KW-0067">ATP-binding</keyword>
<dbReference type="GO" id="GO:0004674">
    <property type="term" value="F:protein serine/threonine kinase activity"/>
    <property type="evidence" value="ECO:0007669"/>
    <property type="project" value="UniProtKB-KW"/>
</dbReference>
<dbReference type="CDD" id="cd14003">
    <property type="entry name" value="STKc_AMPK-like"/>
    <property type="match status" value="1"/>
</dbReference>
<dbReference type="PROSITE" id="PS00108">
    <property type="entry name" value="PROTEIN_KINASE_ST"/>
    <property type="match status" value="1"/>
</dbReference>
<evidence type="ECO:0000313" key="11">
    <source>
        <dbReference type="Proteomes" id="UP000179807"/>
    </source>
</evidence>
<dbReference type="PROSITE" id="PS00107">
    <property type="entry name" value="PROTEIN_KINASE_ATP"/>
    <property type="match status" value="1"/>
</dbReference>
<dbReference type="InterPro" id="IPR000719">
    <property type="entry name" value="Prot_kinase_dom"/>
</dbReference>
<dbReference type="InterPro" id="IPR017441">
    <property type="entry name" value="Protein_kinase_ATP_BS"/>
</dbReference>
<evidence type="ECO:0000256" key="4">
    <source>
        <dbReference type="ARBA" id="ARBA00022777"/>
    </source>
</evidence>
<dbReference type="GO" id="GO:0005737">
    <property type="term" value="C:cytoplasm"/>
    <property type="evidence" value="ECO:0007669"/>
    <property type="project" value="TreeGrafter"/>
</dbReference>
<comment type="caution">
    <text evidence="10">The sequence shown here is derived from an EMBL/GenBank/DDBJ whole genome shotgun (WGS) entry which is preliminary data.</text>
</comment>
<feature type="region of interest" description="Disordered" evidence="8">
    <location>
        <begin position="334"/>
        <end position="440"/>
    </location>
</feature>
<dbReference type="PANTHER" id="PTHR24346">
    <property type="entry name" value="MAP/MICROTUBULE AFFINITY-REGULATING KINASE"/>
    <property type="match status" value="1"/>
</dbReference>
<evidence type="ECO:0000256" key="1">
    <source>
        <dbReference type="ARBA" id="ARBA00022527"/>
    </source>
</evidence>
<dbReference type="FunFam" id="3.30.200.20:FF:000042">
    <property type="entry name" value="Aurora kinase A"/>
    <property type="match status" value="1"/>
</dbReference>
<dbReference type="GeneID" id="94835572"/>
<keyword evidence="4 10" id="KW-0418">Kinase</keyword>
<keyword evidence="11" id="KW-1185">Reference proteome</keyword>
<dbReference type="Gene3D" id="1.10.510.10">
    <property type="entry name" value="Transferase(Phosphotransferase) domain 1"/>
    <property type="match status" value="1"/>
</dbReference>
<accession>A0A1J4KMF5</accession>
<dbReference type="OrthoDB" id="193931at2759"/>
<gene>
    <name evidence="10" type="ORF">TRFO_19566</name>
</gene>
<dbReference type="PROSITE" id="PS50011">
    <property type="entry name" value="PROTEIN_KINASE_DOM"/>
    <property type="match status" value="1"/>
</dbReference>
<feature type="binding site" evidence="6">
    <location>
        <position position="50"/>
    </location>
    <ligand>
        <name>ATP</name>
        <dbReference type="ChEBI" id="CHEBI:30616"/>
    </ligand>
</feature>
<evidence type="ECO:0000256" key="5">
    <source>
        <dbReference type="ARBA" id="ARBA00022840"/>
    </source>
</evidence>
<keyword evidence="3 6" id="KW-0547">Nucleotide-binding</keyword>
<dbReference type="SMART" id="SM00220">
    <property type="entry name" value="S_TKc"/>
    <property type="match status" value="1"/>
</dbReference>
<comment type="similarity">
    <text evidence="7">Belongs to the protein kinase superfamily.</text>
</comment>
<dbReference type="VEuPathDB" id="TrichDB:TRFO_19566"/>
<name>A0A1J4KMF5_9EUKA</name>
<feature type="compositionally biased region" description="Polar residues" evidence="8">
    <location>
        <begin position="394"/>
        <end position="405"/>
    </location>
</feature>
<reference evidence="10" key="1">
    <citation type="submission" date="2016-10" db="EMBL/GenBank/DDBJ databases">
        <authorList>
            <person name="Benchimol M."/>
            <person name="Almeida L.G."/>
            <person name="Vasconcelos A.T."/>
            <person name="Perreira-Neves A."/>
            <person name="Rosa I.A."/>
            <person name="Tasca T."/>
            <person name="Bogo M.R."/>
            <person name="de Souza W."/>
        </authorList>
    </citation>
    <scope>NUCLEOTIDE SEQUENCE [LARGE SCALE GENOMIC DNA]</scope>
    <source>
        <strain evidence="10">K</strain>
    </source>
</reference>
<dbReference type="SUPFAM" id="SSF56112">
    <property type="entry name" value="Protein kinase-like (PK-like)"/>
    <property type="match status" value="1"/>
</dbReference>
<protein>
    <submittedName>
        <fullName evidence="10">CAMK family protein kinase</fullName>
    </submittedName>
</protein>
<dbReference type="FunFam" id="1.10.510.10:FF:000271">
    <property type="entry name" value="Non-specific serine/threonine protein kinase"/>
    <property type="match status" value="1"/>
</dbReference>
<feature type="compositionally biased region" description="Basic residues" evidence="8">
    <location>
        <begin position="340"/>
        <end position="362"/>
    </location>
</feature>
<feature type="domain" description="Protein kinase" evidence="9">
    <location>
        <begin position="21"/>
        <end position="273"/>
    </location>
</feature>
<dbReference type="Pfam" id="PF00069">
    <property type="entry name" value="Pkinase"/>
    <property type="match status" value="1"/>
</dbReference>
<sequence>MSSEEEEVEMNIVCPKSIGQYKIHGTIGYGAFSQVKLCQHMETRQYYACKIVPRSRLNTQHLETRFEIEIRINQQLHHPGIVQMIDLFMDEDNYYVIMEFCPNGDLFQYVVDRGRLNEVEAKPIFRQILETIQYLHQMGVSHRDMKPENILIDRYGRIKISDFGLSRFLGKNNLVDTPCGSPCYASPECISGRSYNGLTTDIWSCGVILFAMVTGQLPWTKRNQNQLFQQIKRGEYTIPGFISREGRNMIKSLMTVNIEQRYTVDEALNDPWLNGIPQQLNSHDIVGYVSMRQVDQYFNREISVLDLPNIKSLKKCVSFSELAQNILKVITNRAVGSSSPKKRKKHHRRETSDGRRHHHRRSSSGEKDKEKRRRKKEKDSEPESEPVVEEIPKSNANPHLITFSNVPIPVSKRPQSRRRIVSQRPPSAKILPSALATKPK</sequence>
<dbReference type="EMBL" id="MLAK01000597">
    <property type="protein sequence ID" value="OHT10980.1"/>
    <property type="molecule type" value="Genomic_DNA"/>
</dbReference>
<dbReference type="AlphaFoldDB" id="A0A1J4KMF5"/>
<evidence type="ECO:0000256" key="6">
    <source>
        <dbReference type="PROSITE-ProRule" id="PRU10141"/>
    </source>
</evidence>
<evidence type="ECO:0000313" key="10">
    <source>
        <dbReference type="EMBL" id="OHT10980.1"/>
    </source>
</evidence>
<proteinExistence type="inferred from homology"/>
<dbReference type="GO" id="GO:0005524">
    <property type="term" value="F:ATP binding"/>
    <property type="evidence" value="ECO:0007669"/>
    <property type="project" value="UniProtKB-UniRule"/>
</dbReference>
<dbReference type="PANTHER" id="PTHR24346:SF82">
    <property type="entry name" value="KP78A-RELATED"/>
    <property type="match status" value="1"/>
</dbReference>
<keyword evidence="1 7" id="KW-0723">Serine/threonine-protein kinase</keyword>
<evidence type="ECO:0000259" key="9">
    <source>
        <dbReference type="PROSITE" id="PS50011"/>
    </source>
</evidence>
<dbReference type="Proteomes" id="UP000179807">
    <property type="component" value="Unassembled WGS sequence"/>
</dbReference>
<evidence type="ECO:0000256" key="2">
    <source>
        <dbReference type="ARBA" id="ARBA00022679"/>
    </source>
</evidence>